<name>D6AIM7_STRFL</name>
<organism evidence="2 3">
    <name type="scientific">Streptomyces filamentosus NRRL 15998</name>
    <dbReference type="NCBI Taxonomy" id="457431"/>
    <lineage>
        <taxon>Bacteria</taxon>
        <taxon>Bacillati</taxon>
        <taxon>Actinomycetota</taxon>
        <taxon>Actinomycetes</taxon>
        <taxon>Kitasatosporales</taxon>
        <taxon>Streptomycetaceae</taxon>
        <taxon>Streptomyces</taxon>
    </lineage>
</organism>
<feature type="region of interest" description="Disordered" evidence="1">
    <location>
        <begin position="1"/>
        <end position="27"/>
    </location>
</feature>
<accession>D6AIM7</accession>
<dbReference type="InterPro" id="IPR044548">
    <property type="entry name" value="AF0060_NTP-PPase_MazG-like"/>
</dbReference>
<sequence length="101" mass="10705">MGRLRSPLECGRPSFRIGRRPAGRPARVPEIGEEYGEAAEAITGALGANPLKGNSHGWQDVERGFSDVIVTAALALATSSPDPEKALADRVQALLDRPDLS</sequence>
<gene>
    <name evidence="2" type="ORF">SSGG_00369</name>
</gene>
<dbReference type="Proteomes" id="UP000003986">
    <property type="component" value="Unassembled WGS sequence"/>
</dbReference>
<reference evidence="3" key="2">
    <citation type="submission" date="2008-12" db="EMBL/GenBank/DDBJ databases">
        <title>Annotation of Streptomyces roseosporus strain NRRL 15998.</title>
        <authorList>
            <consortium name="The Broad Institute Genome Sequencing Platform"/>
            <consortium name="Broad Institute Microbial Sequencing Center"/>
            <person name="Fischbach M."/>
            <person name="Ward D."/>
            <person name="Young S."/>
            <person name="Kodira C.D."/>
            <person name="Zeng Q."/>
            <person name="Koehrsen M."/>
            <person name="Godfrey P."/>
            <person name="Alvarado L."/>
            <person name="Berlin A.M."/>
            <person name="Borenstein D."/>
            <person name="Chen Z."/>
            <person name="Engels R."/>
            <person name="Freedman E."/>
            <person name="Gellesch M."/>
            <person name="Goldberg J."/>
            <person name="Griggs A."/>
            <person name="Gujja S."/>
            <person name="Heiman D.I."/>
            <person name="Hepburn T.A."/>
            <person name="Howarth C."/>
            <person name="Jen D."/>
            <person name="Larson L."/>
            <person name="Lewis B."/>
            <person name="Mehta T."/>
            <person name="Park D."/>
            <person name="Pearson M."/>
            <person name="Roberts A."/>
            <person name="Saif S."/>
            <person name="Shea T.D."/>
            <person name="Shenoy N."/>
            <person name="Sisk P."/>
            <person name="Stolte C."/>
            <person name="Sykes S.N."/>
            <person name="Walk T."/>
            <person name="White J."/>
            <person name="Yandava C."/>
            <person name="Straight P."/>
            <person name="Clardy J."/>
            <person name="Hung D."/>
            <person name="Kolter R."/>
            <person name="Mekalanos J."/>
            <person name="Walker S."/>
            <person name="Walsh C.T."/>
            <person name="Wieland B.L.C."/>
            <person name="Ilzarbe M."/>
            <person name="Galagan J."/>
            <person name="Nusbaum C."/>
            <person name="Birren B."/>
        </authorList>
    </citation>
    <scope>NUCLEOTIDE SEQUENCE [LARGE SCALE GENOMIC DNA]</scope>
    <source>
        <strain evidence="3">NRRL 15998</strain>
    </source>
</reference>
<reference evidence="3" key="1">
    <citation type="submission" date="2008-10" db="EMBL/GenBank/DDBJ databases">
        <authorList>
            <person name="Molnar K."/>
        </authorList>
    </citation>
    <scope>NUCLEOTIDE SEQUENCE [LARGE SCALE GENOMIC DNA]</scope>
    <source>
        <strain evidence="3">NRRL 15998</strain>
    </source>
</reference>
<proteinExistence type="predicted"/>
<protein>
    <submittedName>
        <fullName evidence="2">Predicted protein</fullName>
    </submittedName>
</protein>
<evidence type="ECO:0000313" key="3">
    <source>
        <dbReference type="Proteomes" id="UP000003986"/>
    </source>
</evidence>
<evidence type="ECO:0000256" key="1">
    <source>
        <dbReference type="SAM" id="MobiDB-lite"/>
    </source>
</evidence>
<dbReference type="EMBL" id="DS999644">
    <property type="protein sequence ID" value="EFE73003.2"/>
    <property type="molecule type" value="Genomic_DNA"/>
</dbReference>
<evidence type="ECO:0000313" key="2">
    <source>
        <dbReference type="EMBL" id="EFE73003.2"/>
    </source>
</evidence>
<dbReference type="CDD" id="cd11533">
    <property type="entry name" value="NTP-PPase_Af0060_like"/>
    <property type="match status" value="1"/>
</dbReference>
<dbReference type="AlphaFoldDB" id="D6AIM7"/>